<dbReference type="SUPFAM" id="SSF53098">
    <property type="entry name" value="Ribonuclease H-like"/>
    <property type="match status" value="1"/>
</dbReference>
<dbReference type="InterPro" id="IPR021109">
    <property type="entry name" value="Peptidase_aspartic_dom_sf"/>
</dbReference>
<sequence length="810" mass="93715">MQGLTQGAIVFEASPDSADAEDWLNMVEKYFDVMNCPEERKVGLATFLLQKEVERWWNSILARRSDAHTLDWCQRFERGFRFEIRIPITAIAKWTNFSQLVETVFHVEQSITEEKSAVHLSRRALIASRNHWGQCLVGVGVCYQYGQQGHFKKDCPQLNMIVRRDQGVGSQTVEQSMLEPLSERLAIYTPFGDILLVNKVLRNCEVLVEGINMLVDLTPLELQRLDAILGMDFLFAHYASMDCHRKEVVFRKPGFVEVVFRGMRKVVPRSLILKAEKLLRKGCITFLAHVVVVQREKLKLEDVPMVKEFLDVYSDDLSGFPPDREIEFTIELLLGTTPISQVPYRMTPSEFKELKEAHEEHLRIILQTLRDKQLYAKFSKCDFWLEQVVFFGHVVSAKGVSIDPQKWNRLSIGKDQPVQQKKNVNFEWIDKCEQSFQELKRSVTTSILALPVTGKDYGIYCDASRQGLDCVLMQYGNGIDYASRQLKKHECNYLTHDLKLAEKNLNLRQRRWLELIKDYDCTIEYHPGKANLVTDALSRKSRLSKSALCGIRVALLSESRGSKEVVTSEDSGSLLAHFQVRSSLVAEIGRLCILNISELKDAILEEAHSSAYVMHPVSIVSDRDPRFTSKFWSSLQKGIGTGLKFSTSFHPQTNDRQKGYADRRQRNLEFQVGDQVFLKLSPWRGVIHFGRKDKLSPRYIESYHITERVGPAAYRLELSIELARIHDVFHISMLRKYIQDPSHGLREQLVELKEDLSYDEEPVQILDRKEQVLRNKMIPLIKVVWRHHGVEEATWEPEYRMKKRYLILFS</sequence>
<protein>
    <submittedName>
        <fullName evidence="3">Retroelement</fullName>
    </submittedName>
</protein>
<accession>A0A5A7TNP6</accession>
<evidence type="ECO:0000313" key="3">
    <source>
        <dbReference type="EMBL" id="KAA0043397.1"/>
    </source>
</evidence>
<dbReference type="EMBL" id="SSTE01015302">
    <property type="protein sequence ID" value="KAA0043397.1"/>
    <property type="molecule type" value="Genomic_DNA"/>
</dbReference>
<dbReference type="InterPro" id="IPR012337">
    <property type="entry name" value="RNaseH-like_sf"/>
</dbReference>
<dbReference type="OrthoDB" id="1939135at2759"/>
<proteinExistence type="predicted"/>
<dbReference type="InterPro" id="IPR043128">
    <property type="entry name" value="Rev_trsase/Diguanyl_cyclase"/>
</dbReference>
<dbReference type="InterPro" id="IPR056924">
    <property type="entry name" value="SH3_Tf2-1"/>
</dbReference>
<gene>
    <name evidence="3" type="ORF">E6C27_scaffold588G00700</name>
</gene>
<organism evidence="3 4">
    <name type="scientific">Cucumis melo var. makuwa</name>
    <name type="common">Oriental melon</name>
    <dbReference type="NCBI Taxonomy" id="1194695"/>
    <lineage>
        <taxon>Eukaryota</taxon>
        <taxon>Viridiplantae</taxon>
        <taxon>Streptophyta</taxon>
        <taxon>Embryophyta</taxon>
        <taxon>Tracheophyta</taxon>
        <taxon>Spermatophyta</taxon>
        <taxon>Magnoliopsida</taxon>
        <taxon>eudicotyledons</taxon>
        <taxon>Gunneridae</taxon>
        <taxon>Pentapetalae</taxon>
        <taxon>rosids</taxon>
        <taxon>fabids</taxon>
        <taxon>Cucurbitales</taxon>
        <taxon>Cucurbitaceae</taxon>
        <taxon>Benincaseae</taxon>
        <taxon>Cucumis</taxon>
    </lineage>
</organism>
<dbReference type="SUPFAM" id="SSF56672">
    <property type="entry name" value="DNA/RNA polymerases"/>
    <property type="match status" value="1"/>
</dbReference>
<dbReference type="Proteomes" id="UP000321393">
    <property type="component" value="Unassembled WGS sequence"/>
</dbReference>
<dbReference type="GO" id="GO:0003676">
    <property type="term" value="F:nucleic acid binding"/>
    <property type="evidence" value="ECO:0007669"/>
    <property type="project" value="InterPro"/>
</dbReference>
<dbReference type="AlphaFoldDB" id="A0A5A7TNP6"/>
<dbReference type="InterPro" id="IPR041577">
    <property type="entry name" value="RT_RNaseH_2"/>
</dbReference>
<dbReference type="GO" id="GO:0008270">
    <property type="term" value="F:zinc ion binding"/>
    <property type="evidence" value="ECO:0007669"/>
    <property type="project" value="UniProtKB-KW"/>
</dbReference>
<feature type="domain" description="CCHC-type" evidence="2">
    <location>
        <begin position="142"/>
        <end position="157"/>
    </location>
</feature>
<evidence type="ECO:0000256" key="1">
    <source>
        <dbReference type="PROSITE-ProRule" id="PRU00047"/>
    </source>
</evidence>
<dbReference type="Gene3D" id="2.40.70.10">
    <property type="entry name" value="Acid Proteases"/>
    <property type="match status" value="1"/>
</dbReference>
<dbReference type="Pfam" id="PF08284">
    <property type="entry name" value="RVP_2"/>
    <property type="match status" value="1"/>
</dbReference>
<keyword evidence="1" id="KW-0863">Zinc-finger</keyword>
<dbReference type="PANTHER" id="PTHR46148">
    <property type="entry name" value="CHROMO DOMAIN-CONTAINING PROTEIN"/>
    <property type="match status" value="1"/>
</dbReference>
<comment type="caution">
    <text evidence="3">The sequence shown here is derived from an EMBL/GenBank/DDBJ whole genome shotgun (WGS) entry which is preliminary data.</text>
</comment>
<dbReference type="PROSITE" id="PS50158">
    <property type="entry name" value="ZF_CCHC"/>
    <property type="match status" value="1"/>
</dbReference>
<reference evidence="3 4" key="1">
    <citation type="submission" date="2019-08" db="EMBL/GenBank/DDBJ databases">
        <title>Draft genome sequences of two oriental melons (Cucumis melo L. var makuwa).</title>
        <authorList>
            <person name="Kwon S.-Y."/>
        </authorList>
    </citation>
    <scope>NUCLEOTIDE SEQUENCE [LARGE SCALE GENOMIC DNA]</scope>
    <source>
        <strain evidence="4">cv. SW 3</strain>
        <tissue evidence="3">Leaf</tissue>
    </source>
</reference>
<dbReference type="Pfam" id="PF17919">
    <property type="entry name" value="RT_RNaseH_2"/>
    <property type="match status" value="1"/>
</dbReference>
<dbReference type="InterPro" id="IPR036397">
    <property type="entry name" value="RNaseH_sf"/>
</dbReference>
<evidence type="ECO:0000259" key="2">
    <source>
        <dbReference type="PROSITE" id="PS50158"/>
    </source>
</evidence>
<dbReference type="Gene3D" id="3.30.420.10">
    <property type="entry name" value="Ribonuclease H-like superfamily/Ribonuclease H"/>
    <property type="match status" value="1"/>
</dbReference>
<dbReference type="Pfam" id="PF24626">
    <property type="entry name" value="SH3_Tf2-1"/>
    <property type="match status" value="1"/>
</dbReference>
<evidence type="ECO:0000313" key="4">
    <source>
        <dbReference type="Proteomes" id="UP000321393"/>
    </source>
</evidence>
<dbReference type="InterPro" id="IPR001878">
    <property type="entry name" value="Znf_CCHC"/>
</dbReference>
<keyword evidence="1" id="KW-0862">Zinc</keyword>
<keyword evidence="1" id="KW-0479">Metal-binding</keyword>
<name>A0A5A7TNP6_CUCMM</name>
<dbReference type="PANTHER" id="PTHR46148:SF44">
    <property type="entry name" value="GAG-POL POLYPROTEIN"/>
    <property type="match status" value="1"/>
</dbReference>
<dbReference type="Gene3D" id="3.30.70.270">
    <property type="match status" value="1"/>
</dbReference>
<dbReference type="InterPro" id="IPR043502">
    <property type="entry name" value="DNA/RNA_pol_sf"/>
</dbReference>